<sequence>MSLRLALGFIPADLRVHDDERDRCLKREPCTEIKLRQRIICVQYSHTFNKIRQYKVKEIGDQSDGSDAFAPIPADIITPERYCPLKLNHPDWKIKGVISPDLAKGDAARARAARVVKGQVNWSEKYKHDIYMVLLERERPCECHKWWKPKHDLKIVRTPEYEKAADMVRYKAAKKRNRDAGWASSSRYALGAGVNAGMIRIMTRSSAGCDCSSSSCTC</sequence>
<dbReference type="Proteomes" id="UP001345691">
    <property type="component" value="Unassembled WGS sequence"/>
</dbReference>
<accession>A0ABR0J966</accession>
<organism evidence="1 2">
    <name type="scientific">Exophiala sideris</name>
    <dbReference type="NCBI Taxonomy" id="1016849"/>
    <lineage>
        <taxon>Eukaryota</taxon>
        <taxon>Fungi</taxon>
        <taxon>Dikarya</taxon>
        <taxon>Ascomycota</taxon>
        <taxon>Pezizomycotina</taxon>
        <taxon>Eurotiomycetes</taxon>
        <taxon>Chaetothyriomycetidae</taxon>
        <taxon>Chaetothyriales</taxon>
        <taxon>Herpotrichiellaceae</taxon>
        <taxon>Exophiala</taxon>
    </lineage>
</organism>
<reference evidence="1 2" key="1">
    <citation type="submission" date="2023-08" db="EMBL/GenBank/DDBJ databases">
        <title>Black Yeasts Isolated from many extreme environments.</title>
        <authorList>
            <person name="Coleine C."/>
            <person name="Stajich J.E."/>
            <person name="Selbmann L."/>
        </authorList>
    </citation>
    <scope>NUCLEOTIDE SEQUENCE [LARGE SCALE GENOMIC DNA]</scope>
    <source>
        <strain evidence="1 2">CCFEE 6328</strain>
    </source>
</reference>
<keyword evidence="2" id="KW-1185">Reference proteome</keyword>
<proteinExistence type="predicted"/>
<comment type="caution">
    <text evidence="1">The sequence shown here is derived from an EMBL/GenBank/DDBJ whole genome shotgun (WGS) entry which is preliminary data.</text>
</comment>
<evidence type="ECO:0000313" key="1">
    <source>
        <dbReference type="EMBL" id="KAK5059028.1"/>
    </source>
</evidence>
<gene>
    <name evidence="1" type="ORF">LTR69_006316</name>
</gene>
<protein>
    <submittedName>
        <fullName evidence="1">Uncharacterized protein</fullName>
    </submittedName>
</protein>
<name>A0ABR0J966_9EURO</name>
<dbReference type="EMBL" id="JAVRRF010000013">
    <property type="protein sequence ID" value="KAK5059028.1"/>
    <property type="molecule type" value="Genomic_DNA"/>
</dbReference>
<evidence type="ECO:0000313" key="2">
    <source>
        <dbReference type="Proteomes" id="UP001345691"/>
    </source>
</evidence>